<feature type="domain" description="Vesicle transport v-SNARE N-terminal" evidence="12">
    <location>
        <begin position="16"/>
        <end position="101"/>
    </location>
</feature>
<reference evidence="13 14" key="1">
    <citation type="journal article" date="2010" name="Nature">
        <title>The Ectocarpus genome and the independent evolution of multicellularity in brown algae.</title>
        <authorList>
            <person name="Cock J.M."/>
            <person name="Sterck L."/>
            <person name="Rouze P."/>
            <person name="Scornet D."/>
            <person name="Allen A.E."/>
            <person name="Amoutzias G."/>
            <person name="Anthouard V."/>
            <person name="Artiguenave F."/>
            <person name="Aury J.M."/>
            <person name="Badger J.H."/>
            <person name="Beszteri B."/>
            <person name="Billiau K."/>
            <person name="Bonnet E."/>
            <person name="Bothwell J.H."/>
            <person name="Bowler C."/>
            <person name="Boyen C."/>
            <person name="Brownlee C."/>
            <person name="Carrano C.J."/>
            <person name="Charrier B."/>
            <person name="Cho G.Y."/>
            <person name="Coelho S.M."/>
            <person name="Collen J."/>
            <person name="Corre E."/>
            <person name="Da Silva C."/>
            <person name="Delage L."/>
            <person name="Delaroque N."/>
            <person name="Dittami S.M."/>
            <person name="Doulbeau S."/>
            <person name="Elias M."/>
            <person name="Farnham G."/>
            <person name="Gachon C.M."/>
            <person name="Gschloessl B."/>
            <person name="Heesch S."/>
            <person name="Jabbari K."/>
            <person name="Jubin C."/>
            <person name="Kawai H."/>
            <person name="Kimura K."/>
            <person name="Kloareg B."/>
            <person name="Kupper F.C."/>
            <person name="Lang D."/>
            <person name="Le Bail A."/>
            <person name="Leblanc C."/>
            <person name="Lerouge P."/>
            <person name="Lohr M."/>
            <person name="Lopez P.J."/>
            <person name="Martens C."/>
            <person name="Maumus F."/>
            <person name="Michel G."/>
            <person name="Miranda-Saavedra D."/>
            <person name="Morales J."/>
            <person name="Moreau H."/>
            <person name="Motomura T."/>
            <person name="Nagasato C."/>
            <person name="Napoli C.A."/>
            <person name="Nelson D.R."/>
            <person name="Nyvall-Collen P."/>
            <person name="Peters A.F."/>
            <person name="Pommier C."/>
            <person name="Potin P."/>
            <person name="Poulain J."/>
            <person name="Quesneville H."/>
            <person name="Read B."/>
            <person name="Rensing S.A."/>
            <person name="Ritter A."/>
            <person name="Rousvoal S."/>
            <person name="Samanta M."/>
            <person name="Samson G."/>
            <person name="Schroeder D.C."/>
            <person name="Segurens B."/>
            <person name="Strittmatter M."/>
            <person name="Tonon T."/>
            <person name="Tregear J.W."/>
            <person name="Valentin K."/>
            <person name="von Dassow P."/>
            <person name="Yamagishi T."/>
            <person name="Van de Peer Y."/>
            <person name="Wincker P."/>
        </authorList>
    </citation>
    <scope>NUCLEOTIDE SEQUENCE [LARGE SCALE GENOMIC DNA]</scope>
    <source>
        <strain evidence="14">Ec32 / CCAP1310/4</strain>
    </source>
</reference>
<dbReference type="GO" id="GO:0005794">
    <property type="term" value="C:Golgi apparatus"/>
    <property type="evidence" value="ECO:0007669"/>
    <property type="project" value="TreeGrafter"/>
</dbReference>
<dbReference type="GO" id="GO:0031201">
    <property type="term" value="C:SNARE complex"/>
    <property type="evidence" value="ECO:0007669"/>
    <property type="project" value="TreeGrafter"/>
</dbReference>
<keyword evidence="13" id="KW-0675">Receptor</keyword>
<dbReference type="STRING" id="2880.D8LHK7"/>
<dbReference type="SUPFAM" id="SSF47661">
    <property type="entry name" value="t-snare proteins"/>
    <property type="match status" value="1"/>
</dbReference>
<dbReference type="eggNOG" id="KOG1666">
    <property type="taxonomic scope" value="Eukaryota"/>
</dbReference>
<keyword evidence="7 9" id="KW-0175">Coiled coil</keyword>
<dbReference type="InterPro" id="IPR038407">
    <property type="entry name" value="v-SNARE_N_sf"/>
</dbReference>
<sequence>MEPFGFESGPSRAVQTFQSHEESYHRCSMSINRAINGIQLNNLVDAVGATSLPLDLQEAEQHVKGMEIEVRSMKGNERRQCQSRANQCRADLKALRRSIDQAGQRAQAEELMRRSGGGAIGGGPRNFSESGGDLGGLGPDLAQQSLARSRLSLQDSRRVLEETEGIGRGVMGDLESQRESLLRSRTSVRDTGAAAGQARRLLGSISRRELRHRLCLYAVIALLSAAIVFVLYLKIRRRSLL</sequence>
<evidence type="ECO:0000256" key="3">
    <source>
        <dbReference type="ARBA" id="ARBA00022448"/>
    </source>
</evidence>
<dbReference type="OrthoDB" id="430637at2759"/>
<keyword evidence="14" id="KW-1185">Reference proteome</keyword>
<dbReference type="GO" id="GO:0005484">
    <property type="term" value="F:SNAP receptor activity"/>
    <property type="evidence" value="ECO:0007669"/>
    <property type="project" value="TreeGrafter"/>
</dbReference>
<dbReference type="Gene3D" id="1.20.5.110">
    <property type="match status" value="1"/>
</dbReference>
<evidence type="ECO:0000256" key="5">
    <source>
        <dbReference type="ARBA" id="ARBA00022927"/>
    </source>
</evidence>
<keyword evidence="5" id="KW-0653">Protein transport</keyword>
<evidence type="ECO:0000256" key="7">
    <source>
        <dbReference type="ARBA" id="ARBA00023054"/>
    </source>
</evidence>
<dbReference type="FunCoup" id="D8LHK7">
    <property type="interactions" value="125"/>
</dbReference>
<keyword evidence="6 11" id="KW-1133">Transmembrane helix</keyword>
<comment type="similarity">
    <text evidence="2">Belongs to the VTI1 family.</text>
</comment>
<feature type="region of interest" description="Disordered" evidence="10">
    <location>
        <begin position="110"/>
        <end position="134"/>
    </location>
</feature>
<proteinExistence type="inferred from homology"/>
<evidence type="ECO:0000256" key="4">
    <source>
        <dbReference type="ARBA" id="ARBA00022692"/>
    </source>
</evidence>
<protein>
    <submittedName>
        <fullName evidence="13">Soluble NSF Attachment Protein (SNAP) Receptor (SNARE)</fullName>
    </submittedName>
</protein>
<keyword evidence="3" id="KW-0813">Transport</keyword>
<evidence type="ECO:0000256" key="1">
    <source>
        <dbReference type="ARBA" id="ARBA00004211"/>
    </source>
</evidence>
<dbReference type="CDD" id="cd15862">
    <property type="entry name" value="SNARE_Vti1"/>
    <property type="match status" value="1"/>
</dbReference>
<keyword evidence="8 11" id="KW-0472">Membrane</keyword>
<dbReference type="Proteomes" id="UP000002630">
    <property type="component" value="Linkage Group LG04"/>
</dbReference>
<dbReference type="GO" id="GO:0006886">
    <property type="term" value="P:intracellular protein transport"/>
    <property type="evidence" value="ECO:0007669"/>
    <property type="project" value="InterPro"/>
</dbReference>
<dbReference type="GO" id="GO:0005789">
    <property type="term" value="C:endoplasmic reticulum membrane"/>
    <property type="evidence" value="ECO:0007669"/>
    <property type="project" value="TreeGrafter"/>
</dbReference>
<dbReference type="InParanoid" id="D8LHK7"/>
<evidence type="ECO:0000313" key="13">
    <source>
        <dbReference type="EMBL" id="CBN79289.1"/>
    </source>
</evidence>
<dbReference type="SUPFAM" id="SSF58038">
    <property type="entry name" value="SNARE fusion complex"/>
    <property type="match status" value="1"/>
</dbReference>
<gene>
    <name evidence="13" type="primary">SNR17</name>
    <name evidence="13" type="ORF">Esi_0196_0054</name>
</gene>
<dbReference type="AlphaFoldDB" id="D8LHK7"/>
<dbReference type="PANTHER" id="PTHR21230:SF26">
    <property type="entry name" value="VESICLE TRANSPORT THROUGH INTERACTION WITH T-SNARES HOMOLOG 1A"/>
    <property type="match status" value="1"/>
</dbReference>
<evidence type="ECO:0000313" key="14">
    <source>
        <dbReference type="Proteomes" id="UP000002630"/>
    </source>
</evidence>
<dbReference type="GO" id="GO:0012507">
    <property type="term" value="C:ER to Golgi transport vesicle membrane"/>
    <property type="evidence" value="ECO:0007669"/>
    <property type="project" value="TreeGrafter"/>
</dbReference>
<evidence type="ECO:0000256" key="11">
    <source>
        <dbReference type="SAM" id="Phobius"/>
    </source>
</evidence>
<accession>D8LHK7</accession>
<dbReference type="InterPro" id="IPR007705">
    <property type="entry name" value="Vesicle_trsprt_v-SNARE_N"/>
</dbReference>
<feature type="coiled-coil region" evidence="9">
    <location>
        <begin position="56"/>
        <end position="105"/>
    </location>
</feature>
<evidence type="ECO:0000256" key="6">
    <source>
        <dbReference type="ARBA" id="ARBA00022989"/>
    </source>
</evidence>
<dbReference type="PANTHER" id="PTHR21230">
    <property type="entry name" value="VESICLE TRANSPORT V-SNARE PROTEIN VTI1-RELATED"/>
    <property type="match status" value="1"/>
</dbReference>
<evidence type="ECO:0000256" key="10">
    <source>
        <dbReference type="SAM" id="MobiDB-lite"/>
    </source>
</evidence>
<dbReference type="OMA" id="YESEFTH"/>
<evidence type="ECO:0000259" key="12">
    <source>
        <dbReference type="Pfam" id="PF05008"/>
    </source>
</evidence>
<feature type="compositionally biased region" description="Gly residues" evidence="10">
    <location>
        <begin position="115"/>
        <end position="124"/>
    </location>
</feature>
<dbReference type="GO" id="GO:0006906">
    <property type="term" value="P:vesicle fusion"/>
    <property type="evidence" value="ECO:0007669"/>
    <property type="project" value="TreeGrafter"/>
</dbReference>
<dbReference type="InterPro" id="IPR010989">
    <property type="entry name" value="SNARE"/>
</dbReference>
<feature type="transmembrane region" description="Helical" evidence="11">
    <location>
        <begin position="214"/>
        <end position="235"/>
    </location>
</feature>
<dbReference type="Pfam" id="PF05008">
    <property type="entry name" value="V-SNARE"/>
    <property type="match status" value="1"/>
</dbReference>
<evidence type="ECO:0000256" key="9">
    <source>
        <dbReference type="SAM" id="Coils"/>
    </source>
</evidence>
<dbReference type="EMBL" id="FN649729">
    <property type="protein sequence ID" value="CBN79289.1"/>
    <property type="molecule type" value="Genomic_DNA"/>
</dbReference>
<dbReference type="Gene3D" id="1.20.58.400">
    <property type="entry name" value="t-snare proteins"/>
    <property type="match status" value="1"/>
</dbReference>
<organism evidence="13 14">
    <name type="scientific">Ectocarpus siliculosus</name>
    <name type="common">Brown alga</name>
    <name type="synonym">Conferva siliculosa</name>
    <dbReference type="NCBI Taxonomy" id="2880"/>
    <lineage>
        <taxon>Eukaryota</taxon>
        <taxon>Sar</taxon>
        <taxon>Stramenopiles</taxon>
        <taxon>Ochrophyta</taxon>
        <taxon>PX clade</taxon>
        <taxon>Phaeophyceae</taxon>
        <taxon>Ectocarpales</taxon>
        <taxon>Ectocarpaceae</taxon>
        <taxon>Ectocarpus</taxon>
    </lineage>
</organism>
<comment type="subcellular location">
    <subcellularLocation>
        <location evidence="1">Membrane</location>
        <topology evidence="1">Single-pass type IV membrane protein</topology>
    </subcellularLocation>
</comment>
<dbReference type="GO" id="GO:0000149">
    <property type="term" value="F:SNARE binding"/>
    <property type="evidence" value="ECO:0007669"/>
    <property type="project" value="TreeGrafter"/>
</dbReference>
<dbReference type="EMBL" id="FN648371">
    <property type="protein sequence ID" value="CBN79289.1"/>
    <property type="molecule type" value="Genomic_DNA"/>
</dbReference>
<evidence type="ECO:0000256" key="2">
    <source>
        <dbReference type="ARBA" id="ARBA00006108"/>
    </source>
</evidence>
<evidence type="ECO:0000256" key="8">
    <source>
        <dbReference type="ARBA" id="ARBA00023136"/>
    </source>
</evidence>
<dbReference type="GO" id="GO:0031902">
    <property type="term" value="C:late endosome membrane"/>
    <property type="evidence" value="ECO:0007669"/>
    <property type="project" value="TreeGrafter"/>
</dbReference>
<name>D8LHK7_ECTSI</name>
<dbReference type="Pfam" id="PF12352">
    <property type="entry name" value="V-SNARE_C"/>
    <property type="match status" value="1"/>
</dbReference>
<keyword evidence="4 11" id="KW-0812">Transmembrane</keyword>